<feature type="non-terminal residue" evidence="2">
    <location>
        <position position="1"/>
    </location>
</feature>
<dbReference type="InterPro" id="IPR019183">
    <property type="entry name" value="NAA25_NatB_aux_su"/>
</dbReference>
<dbReference type="PANTHER" id="PTHR22767">
    <property type="entry name" value="N-TERMINAL ACETYLTRANSFERASE-RELATED"/>
    <property type="match status" value="1"/>
</dbReference>
<protein>
    <submittedName>
        <fullName evidence="2">Uncharacterized protein</fullName>
    </submittedName>
</protein>
<gene>
    <name evidence="2" type="ORF">INT47_005002</name>
</gene>
<reference evidence="2" key="1">
    <citation type="submission" date="2020-12" db="EMBL/GenBank/DDBJ databases">
        <title>Metabolic potential, ecology and presence of endohyphal bacteria is reflected in genomic diversity of Mucoromycotina.</title>
        <authorList>
            <person name="Muszewska A."/>
            <person name="Okrasinska A."/>
            <person name="Steczkiewicz K."/>
            <person name="Drgas O."/>
            <person name="Orlowska M."/>
            <person name="Perlinska-Lenart U."/>
            <person name="Aleksandrzak-Piekarczyk T."/>
            <person name="Szatraj K."/>
            <person name="Zielenkiewicz U."/>
            <person name="Pilsyk S."/>
            <person name="Malc E."/>
            <person name="Mieczkowski P."/>
            <person name="Kruszewska J.S."/>
            <person name="Biernat P."/>
            <person name="Pawlowska J."/>
        </authorList>
    </citation>
    <scope>NUCLEOTIDE SEQUENCE</scope>
    <source>
        <strain evidence="2">WA0000017839</strain>
    </source>
</reference>
<dbReference type="AlphaFoldDB" id="A0A8H7USK0"/>
<evidence type="ECO:0000313" key="3">
    <source>
        <dbReference type="Proteomes" id="UP000603453"/>
    </source>
</evidence>
<dbReference type="Gene3D" id="1.25.40.1040">
    <property type="match status" value="1"/>
</dbReference>
<dbReference type="EMBL" id="JAEPRD010000209">
    <property type="protein sequence ID" value="KAG2194000.1"/>
    <property type="molecule type" value="Genomic_DNA"/>
</dbReference>
<name>A0A8H7USK0_9FUNG</name>
<comment type="similarity">
    <text evidence="1">Belongs to the MDM20/NAA25 family.</text>
</comment>
<sequence length="897" mass="102621">HYIMSLDYATEKKLRPLYDALDEGQNRMALQHCAKLLKKTPDWPLVKALKALVYVRTGKEEEALELCNQIKKAIPTDEATLQAVTMSLKELGKHSVIVELYENAANLQPKNEEFGNHWFMAMVRNNDFKGQQAAAVKLHRVFKQNKYLFWAIMSLALQGQSGNKLSYVLAERMMAKALEEKRLEEVEHMRLYLLILLDQNKNEQALSLLLDSSLGQTSLRDPEVRQIKSELLRENKRWESVIEMSQDALEKENADDWFQWLAYFDAVDALILDETKAVATIEGAYRLIENSKKAVLEGNLLKRGPFLAELDLNYRLQKVGKKDEVIVLENLVCYFGRFGSKNCAFEDLQSYIVFLRSDTSKSKKFIDDLKNTIQPDTDKNATVKNVYKNVNIRKLERFLGLHPQSEIKQGLAIVNELWAEYQDALPLGEGLEKTEMQYGDEFVILASHILLDLYTEHKQAAFLIQAISLLEIALVKSIHNFQIKLILVRMYTMIGVYKRPFEIYRTMEIKQIQFDTMIHYFTDRVASLGCVNELEILLHDSLSIYKSNEVETPEMLVKAYQYGTFSKIQEFIEFRRRLDTSLQQAISRTELMRLDYIHTSFQTKYAVQFFQEQDVSNIPYDDQFIAARSDNRDYKVFINCNAPDSPSAEKICKPAPSSNAAWVQVMSYILNILSVICETKESGRDLTTMVSNFKQLLDQDNIQITASELSLARYVSGLANALVFIKASNLGIATAELNKATLILEDQLNKVDLFSEAALTWDAFHKLSTALEAFNYGSVLIEIISRSLGLNSKEAKRKATEKAKSDPFMSSFVNVQAATKKSLLDIQKIASKGKEFFKVQFGKQLCSDILGSEYAVACLKTRDHQNLLNNHVKAMIQSWSLSVTQLSEEIDRRVQKL</sequence>
<comment type="caution">
    <text evidence="2">The sequence shown here is derived from an EMBL/GenBank/DDBJ whole genome shotgun (WGS) entry which is preliminary data.</text>
</comment>
<dbReference type="PANTHER" id="PTHR22767:SF3">
    <property type="entry name" value="N-ALPHA-ACETYLTRANSFERASE 25, NATB AUXILIARY SUBUNIT"/>
    <property type="match status" value="1"/>
</dbReference>
<dbReference type="Proteomes" id="UP000603453">
    <property type="component" value="Unassembled WGS sequence"/>
</dbReference>
<dbReference type="GO" id="GO:0031416">
    <property type="term" value="C:NatB complex"/>
    <property type="evidence" value="ECO:0007669"/>
    <property type="project" value="TreeGrafter"/>
</dbReference>
<dbReference type="OrthoDB" id="1874341at2759"/>
<dbReference type="InterPro" id="IPR011990">
    <property type="entry name" value="TPR-like_helical_dom_sf"/>
</dbReference>
<evidence type="ECO:0000313" key="2">
    <source>
        <dbReference type="EMBL" id="KAG2194000.1"/>
    </source>
</evidence>
<dbReference type="SUPFAM" id="SSF48452">
    <property type="entry name" value="TPR-like"/>
    <property type="match status" value="1"/>
</dbReference>
<keyword evidence="3" id="KW-1185">Reference proteome</keyword>
<accession>A0A8H7USK0</accession>
<evidence type="ECO:0000256" key="1">
    <source>
        <dbReference type="ARBA" id="ARBA00006298"/>
    </source>
</evidence>
<proteinExistence type="inferred from homology"/>
<dbReference type="Pfam" id="PF09797">
    <property type="entry name" value="NatB_MDM20"/>
    <property type="match status" value="1"/>
</dbReference>
<organism evidence="2 3">
    <name type="scientific">Mucor saturninus</name>
    <dbReference type="NCBI Taxonomy" id="64648"/>
    <lineage>
        <taxon>Eukaryota</taxon>
        <taxon>Fungi</taxon>
        <taxon>Fungi incertae sedis</taxon>
        <taxon>Mucoromycota</taxon>
        <taxon>Mucoromycotina</taxon>
        <taxon>Mucoromycetes</taxon>
        <taxon>Mucorales</taxon>
        <taxon>Mucorineae</taxon>
        <taxon>Mucoraceae</taxon>
        <taxon>Mucor</taxon>
    </lineage>
</organism>